<evidence type="ECO:0000313" key="4">
    <source>
        <dbReference type="Proteomes" id="UP000282551"/>
    </source>
</evidence>
<feature type="transmembrane region" description="Helical" evidence="1">
    <location>
        <begin position="196"/>
        <end position="215"/>
    </location>
</feature>
<feature type="chain" id="PRO_5019057032" description="Transmembrane protein" evidence="2">
    <location>
        <begin position="19"/>
        <end position="284"/>
    </location>
</feature>
<organism evidence="3 4">
    <name type="scientific">Mycolicibacterium chitae</name>
    <name type="common">Mycobacterium chitae</name>
    <dbReference type="NCBI Taxonomy" id="1792"/>
    <lineage>
        <taxon>Bacteria</taxon>
        <taxon>Bacillati</taxon>
        <taxon>Actinomycetota</taxon>
        <taxon>Actinomycetes</taxon>
        <taxon>Mycobacteriales</taxon>
        <taxon>Mycobacteriaceae</taxon>
        <taxon>Mycolicibacterium</taxon>
    </lineage>
</organism>
<evidence type="ECO:0000256" key="2">
    <source>
        <dbReference type="SAM" id="SignalP"/>
    </source>
</evidence>
<feature type="transmembrane region" description="Helical" evidence="1">
    <location>
        <begin position="167"/>
        <end position="189"/>
    </location>
</feature>
<dbReference type="RefSeq" id="WP_126335423.1">
    <property type="nucleotide sequence ID" value="NZ_AP022604.1"/>
</dbReference>
<keyword evidence="1" id="KW-1133">Transmembrane helix</keyword>
<dbReference type="OrthoDB" id="4753518at2"/>
<keyword evidence="1" id="KW-0812">Transmembrane</keyword>
<reference evidence="3 4" key="1">
    <citation type="submission" date="2018-12" db="EMBL/GenBank/DDBJ databases">
        <authorList>
            <consortium name="Pathogen Informatics"/>
        </authorList>
    </citation>
    <scope>NUCLEOTIDE SEQUENCE [LARGE SCALE GENOMIC DNA]</scope>
    <source>
        <strain evidence="3 4">NCTC10485</strain>
    </source>
</reference>
<accession>A0A448IBR6</accession>
<keyword evidence="1" id="KW-0472">Membrane</keyword>
<dbReference type="EMBL" id="LR134355">
    <property type="protein sequence ID" value="VEG49794.1"/>
    <property type="molecule type" value="Genomic_DNA"/>
</dbReference>
<protein>
    <recommendedName>
        <fullName evidence="5">Transmembrane protein</fullName>
    </recommendedName>
</protein>
<dbReference type="Proteomes" id="UP000282551">
    <property type="component" value="Chromosome"/>
</dbReference>
<keyword evidence="2" id="KW-0732">Signal</keyword>
<proteinExistence type="predicted"/>
<feature type="transmembrane region" description="Helical" evidence="1">
    <location>
        <begin position="251"/>
        <end position="275"/>
    </location>
</feature>
<sequence>MRFMLTALLWLLATVALAVALPAAWLQKNVVDLDGYAAFTEQAATDPALQQAVAGELTTQLVKLGYTGDQELLRDVASVYTGGADFPGQFAQANRFAHRWLFSDTITAGEDPQGRWVVDLAPMLQDSSFNATLERFDISVPETLPVPLTENAPDSIRPGQLRAVAAWGPWVSVGATILAGVFALLALASARSRGKALAALGVSGLFIGAAGWAGLEVGRRYVNEALANTSADVRQIAEALIRHATDSMHQWLNIALAAGGGLVALGVLVALLGGLRQRTVREPS</sequence>
<feature type="signal peptide" evidence="2">
    <location>
        <begin position="1"/>
        <end position="18"/>
    </location>
</feature>
<gene>
    <name evidence="3" type="ORF">NCTC10485_04106</name>
</gene>
<keyword evidence="4" id="KW-1185">Reference proteome</keyword>
<evidence type="ECO:0000256" key="1">
    <source>
        <dbReference type="SAM" id="Phobius"/>
    </source>
</evidence>
<evidence type="ECO:0008006" key="5">
    <source>
        <dbReference type="Google" id="ProtNLM"/>
    </source>
</evidence>
<evidence type="ECO:0000313" key="3">
    <source>
        <dbReference type="EMBL" id="VEG49794.1"/>
    </source>
</evidence>
<name>A0A448IBR6_MYCCI</name>
<dbReference type="AlphaFoldDB" id="A0A448IBR6"/>